<evidence type="ECO:0000313" key="2">
    <source>
        <dbReference type="EMBL" id="CAB4700378.1"/>
    </source>
</evidence>
<dbReference type="PANTHER" id="PTHR37163">
    <property type="entry name" value="CONSERVED PROTEIN"/>
    <property type="match status" value="1"/>
</dbReference>
<evidence type="ECO:0000313" key="3">
    <source>
        <dbReference type="EMBL" id="CAB4744167.1"/>
    </source>
</evidence>
<dbReference type="EMBL" id="CAEZXX010000026">
    <property type="protein sequence ID" value="CAB4700378.1"/>
    <property type="molecule type" value="Genomic_DNA"/>
</dbReference>
<proteinExistence type="predicted"/>
<dbReference type="Pfam" id="PF04417">
    <property type="entry name" value="DUF501"/>
    <property type="match status" value="1"/>
</dbReference>
<feature type="region of interest" description="Disordered" evidence="1">
    <location>
        <begin position="91"/>
        <end position="111"/>
    </location>
</feature>
<evidence type="ECO:0000313" key="5">
    <source>
        <dbReference type="EMBL" id="CAB5052141.1"/>
    </source>
</evidence>
<protein>
    <submittedName>
        <fullName evidence="4">Unannotated protein</fullName>
    </submittedName>
</protein>
<gene>
    <name evidence="2" type="ORF">UFOPK2602_00560</name>
    <name evidence="3" type="ORF">UFOPK2806_00595</name>
    <name evidence="4" type="ORF">UFOPK3417_00239</name>
    <name evidence="5" type="ORF">UFOPK4306_00129</name>
</gene>
<sequence length="151" mass="16434">MLPDDRAMVRQLLGREPLAGFEVVVRDESGWPVVIRNEALLPDGRPMPTRFWLVGKQQSVAVGRLESEGGVRRAESEVDADELAATHRRYAAERDASIPMGHEGPRPSGGVGGTRLGVKCLHTHYAYFLAGGDDPVGRWVQSHLDAAEVAP</sequence>
<organism evidence="4">
    <name type="scientific">freshwater metagenome</name>
    <dbReference type="NCBI Taxonomy" id="449393"/>
    <lineage>
        <taxon>unclassified sequences</taxon>
        <taxon>metagenomes</taxon>
        <taxon>ecological metagenomes</taxon>
    </lineage>
</organism>
<name>A0A6J7D2I5_9ZZZZ</name>
<reference evidence="4" key="1">
    <citation type="submission" date="2020-05" db="EMBL/GenBank/DDBJ databases">
        <authorList>
            <person name="Chiriac C."/>
            <person name="Salcher M."/>
            <person name="Ghai R."/>
            <person name="Kavagutti S V."/>
        </authorList>
    </citation>
    <scope>NUCLEOTIDE SEQUENCE</scope>
</reference>
<dbReference type="EMBL" id="CAFBQP010000003">
    <property type="protein sequence ID" value="CAB5052141.1"/>
    <property type="molecule type" value="Genomic_DNA"/>
</dbReference>
<evidence type="ECO:0000256" key="1">
    <source>
        <dbReference type="SAM" id="MobiDB-lite"/>
    </source>
</evidence>
<evidence type="ECO:0000313" key="4">
    <source>
        <dbReference type="EMBL" id="CAB4861333.1"/>
    </source>
</evidence>
<dbReference type="AlphaFoldDB" id="A0A6J7D2I5"/>
<dbReference type="EMBL" id="CAFBLR010000011">
    <property type="protein sequence ID" value="CAB4861333.1"/>
    <property type="molecule type" value="Genomic_DNA"/>
</dbReference>
<accession>A0A6J7D2I5</accession>
<dbReference type="EMBL" id="CAEZYY010000005">
    <property type="protein sequence ID" value="CAB4744167.1"/>
    <property type="molecule type" value="Genomic_DNA"/>
</dbReference>
<dbReference type="PANTHER" id="PTHR37163:SF1">
    <property type="entry name" value="DUF501 DOMAIN-CONTAINING PROTEIN"/>
    <property type="match status" value="1"/>
</dbReference>
<dbReference type="InterPro" id="IPR007511">
    <property type="entry name" value="DUF501"/>
</dbReference>